<dbReference type="OrthoDB" id="5752177at2"/>
<evidence type="ECO:0000256" key="1">
    <source>
        <dbReference type="SAM" id="Coils"/>
    </source>
</evidence>
<organism evidence="3 4">
    <name type="scientific">Pseudidiomarina atlantica</name>
    <dbReference type="NCBI Taxonomy" id="1517416"/>
    <lineage>
        <taxon>Bacteria</taxon>
        <taxon>Pseudomonadati</taxon>
        <taxon>Pseudomonadota</taxon>
        <taxon>Gammaproteobacteria</taxon>
        <taxon>Alteromonadales</taxon>
        <taxon>Idiomarinaceae</taxon>
        <taxon>Pseudidiomarina</taxon>
    </lineage>
</organism>
<evidence type="ECO:0000256" key="2">
    <source>
        <dbReference type="SAM" id="Phobius"/>
    </source>
</evidence>
<dbReference type="Proteomes" id="UP000053718">
    <property type="component" value="Unassembled WGS sequence"/>
</dbReference>
<sequence>MEQHTVRRSAFRWPGLVAFIVIVALIAAFSWLLLDTILKWSLERSLGTLNGAEVNIGSVEHEWVPLTVKITDIQVTDPAQPEYNRVAVGEATGVVNWEQLILGRLHFEDVVSTGIRVHTQRDSAGEVYQVPDKSQLEGYFGAGMEQLQLAMPSLDEVMERVDLRTPAAIASARESFTTQKQRVEDVLSKLPSKEALAEYEQQIKALGEGDVSTPQQLAERREQFERLKEQFRADQEALEEFKQVVGTAVDDLKVQMENVKTAPQQDLDRVGELMQLNSQGLSEITSVLFGEQAQRWADYMLLAYNQLAPMLQRSADETVVKPPRGEGIWFSFTDADAPPDFLIKQARTEFAIGPTVLDVNWENITHQHEQLGQPTTFRARGENNELWNVLQLNGELALTASGIDARQQWLVQGVNLAQTALSERSELAATLVSALLDSEGNVALRDSQFDGTAILRLADMAIEANAENQWAQVIAEALETLQRLDINADIKGALFEPDFSLRSDLDRQLGRALKNAALDAAEGELGELRQRLSSQSDGFVNEYQDELGELTSLLGDAENRQVRLQKLLEAQLQDQLEDKVKDRLKGILGSN</sequence>
<keyword evidence="4" id="KW-1185">Reference proteome</keyword>
<dbReference type="EMBL" id="JPIN01000008">
    <property type="protein sequence ID" value="KFZ28451.1"/>
    <property type="molecule type" value="Genomic_DNA"/>
</dbReference>
<evidence type="ECO:0000313" key="4">
    <source>
        <dbReference type="Proteomes" id="UP000053718"/>
    </source>
</evidence>
<keyword evidence="2" id="KW-0812">Transmembrane</keyword>
<feature type="coiled-coil region" evidence="1">
    <location>
        <begin position="511"/>
        <end position="560"/>
    </location>
</feature>
<dbReference type="NCBIfam" id="TIGR03545">
    <property type="entry name" value="TIGR03545 family protein"/>
    <property type="match status" value="1"/>
</dbReference>
<evidence type="ECO:0008006" key="5">
    <source>
        <dbReference type="Google" id="ProtNLM"/>
    </source>
</evidence>
<gene>
    <name evidence="3" type="ORF">IDAT_09070</name>
</gene>
<dbReference type="RefSeq" id="WP_034732969.1">
    <property type="nucleotide sequence ID" value="NZ_JPIN01000008.1"/>
</dbReference>
<protein>
    <recommendedName>
        <fullName evidence="5">TIGR03545 family protein</fullName>
    </recommendedName>
</protein>
<proteinExistence type="predicted"/>
<keyword evidence="2" id="KW-1133">Transmembrane helix</keyword>
<accession>A0A094J778</accession>
<dbReference type="AlphaFoldDB" id="A0A094J778"/>
<evidence type="ECO:0000313" key="3">
    <source>
        <dbReference type="EMBL" id="KFZ28451.1"/>
    </source>
</evidence>
<dbReference type="STRING" id="1517416.IDAT_09070"/>
<dbReference type="InterPro" id="IPR019934">
    <property type="entry name" value="CHP03545"/>
</dbReference>
<keyword evidence="2" id="KW-0472">Membrane</keyword>
<keyword evidence="1" id="KW-0175">Coiled coil</keyword>
<name>A0A094J778_9GAMM</name>
<reference evidence="3 4" key="1">
    <citation type="submission" date="2014-06" db="EMBL/GenBank/DDBJ databases">
        <title>Draft genome sequence of Idiomarina sp. MCCC 1A10513.</title>
        <authorList>
            <person name="Du J."/>
            <person name="Lai Q."/>
            <person name="Shao Z."/>
        </authorList>
    </citation>
    <scope>NUCLEOTIDE SEQUENCE [LARGE SCALE GENOMIC DNA]</scope>
    <source>
        <strain evidence="3 4">MCCC 1A10513</strain>
    </source>
</reference>
<feature type="transmembrane region" description="Helical" evidence="2">
    <location>
        <begin position="12"/>
        <end position="34"/>
    </location>
</feature>
<dbReference type="eggNOG" id="COG2982">
    <property type="taxonomic scope" value="Bacteria"/>
</dbReference>
<comment type="caution">
    <text evidence="3">The sequence shown here is derived from an EMBL/GenBank/DDBJ whole genome shotgun (WGS) entry which is preliminary data.</text>
</comment>